<dbReference type="InterPro" id="IPR001507">
    <property type="entry name" value="ZP_dom"/>
</dbReference>
<dbReference type="Proteomes" id="UP000887566">
    <property type="component" value="Unplaced"/>
</dbReference>
<keyword evidence="3" id="KW-1003">Cell membrane</keyword>
<dbReference type="Pfam" id="PF25057">
    <property type="entry name" value="CUT_N"/>
    <property type="match status" value="1"/>
</dbReference>
<dbReference type="PROSITE" id="PS51034">
    <property type="entry name" value="ZP_2"/>
    <property type="match status" value="1"/>
</dbReference>
<comment type="subcellular location">
    <subcellularLocation>
        <location evidence="1">Cell membrane</location>
        <topology evidence="1">Single-pass type I membrane protein</topology>
    </subcellularLocation>
</comment>
<organism evidence="10 11">
    <name type="scientific">Plectus sambesii</name>
    <dbReference type="NCBI Taxonomy" id="2011161"/>
    <lineage>
        <taxon>Eukaryota</taxon>
        <taxon>Metazoa</taxon>
        <taxon>Ecdysozoa</taxon>
        <taxon>Nematoda</taxon>
        <taxon>Chromadorea</taxon>
        <taxon>Plectida</taxon>
        <taxon>Plectina</taxon>
        <taxon>Plectoidea</taxon>
        <taxon>Plectidae</taxon>
        <taxon>Plectus</taxon>
    </lineage>
</organism>
<proteinExistence type="predicted"/>
<feature type="region of interest" description="Disordered" evidence="8">
    <location>
        <begin position="390"/>
        <end position="411"/>
    </location>
</feature>
<evidence type="ECO:0000256" key="2">
    <source>
        <dbReference type="ARBA" id="ARBA00022460"/>
    </source>
</evidence>
<dbReference type="Pfam" id="PF25301">
    <property type="entry name" value="CUT_C"/>
    <property type="match status" value="1"/>
</dbReference>
<evidence type="ECO:0000256" key="4">
    <source>
        <dbReference type="ARBA" id="ARBA00022692"/>
    </source>
</evidence>
<keyword evidence="7" id="KW-0472">Membrane</keyword>
<evidence type="ECO:0000256" key="6">
    <source>
        <dbReference type="ARBA" id="ARBA00022989"/>
    </source>
</evidence>
<evidence type="ECO:0000256" key="5">
    <source>
        <dbReference type="ARBA" id="ARBA00022729"/>
    </source>
</evidence>
<evidence type="ECO:0000313" key="11">
    <source>
        <dbReference type="WBParaSite" id="PSAMB.scaffold1930size26589.g15571.t1"/>
    </source>
</evidence>
<evidence type="ECO:0000256" key="7">
    <source>
        <dbReference type="ARBA" id="ARBA00023136"/>
    </source>
</evidence>
<evidence type="ECO:0000256" key="8">
    <source>
        <dbReference type="SAM" id="MobiDB-lite"/>
    </source>
</evidence>
<keyword evidence="6" id="KW-1133">Transmembrane helix</keyword>
<accession>A0A914VFU2</accession>
<feature type="region of interest" description="Disordered" evidence="8">
    <location>
        <begin position="257"/>
        <end position="296"/>
    </location>
</feature>
<evidence type="ECO:0000256" key="3">
    <source>
        <dbReference type="ARBA" id="ARBA00022475"/>
    </source>
</evidence>
<evidence type="ECO:0000313" key="10">
    <source>
        <dbReference type="Proteomes" id="UP000887566"/>
    </source>
</evidence>
<keyword evidence="10" id="KW-1185">Reference proteome</keyword>
<dbReference type="InterPro" id="IPR056953">
    <property type="entry name" value="CUT_N"/>
</dbReference>
<keyword evidence="4" id="KW-0812">Transmembrane</keyword>
<evidence type="ECO:0000259" key="9">
    <source>
        <dbReference type="PROSITE" id="PS51034"/>
    </source>
</evidence>
<dbReference type="InterPro" id="IPR051962">
    <property type="entry name" value="Cuticlin"/>
</dbReference>
<feature type="compositionally biased region" description="Basic and acidic residues" evidence="8">
    <location>
        <begin position="391"/>
        <end position="403"/>
    </location>
</feature>
<evidence type="ECO:0000256" key="1">
    <source>
        <dbReference type="ARBA" id="ARBA00004251"/>
    </source>
</evidence>
<dbReference type="WBParaSite" id="PSAMB.scaffold1930size26589.g15571.t1">
    <property type="protein sequence ID" value="PSAMB.scaffold1930size26589.g15571.t1"/>
    <property type="gene ID" value="PSAMB.scaffold1930size26589.g15571"/>
</dbReference>
<dbReference type="InterPro" id="IPR042235">
    <property type="entry name" value="ZP-C_dom"/>
</dbReference>
<feature type="compositionally biased region" description="Low complexity" evidence="8">
    <location>
        <begin position="279"/>
        <end position="296"/>
    </location>
</feature>
<reference evidence="11" key="1">
    <citation type="submission" date="2022-11" db="UniProtKB">
        <authorList>
            <consortium name="WormBaseParasite"/>
        </authorList>
    </citation>
    <scope>IDENTIFICATION</scope>
</reference>
<dbReference type="PANTHER" id="PTHR22907:SF54">
    <property type="entry name" value="GH04558P"/>
    <property type="match status" value="1"/>
</dbReference>
<protein>
    <submittedName>
        <fullName evidence="11">ZP domain-containing protein</fullName>
    </submittedName>
</protein>
<sequence>MFPKQPILSGEPQLDITCGATSIKIGAETRNPFEGNVYAKNHFAEPECRLKANGTQKYAEIEIPHGKCGTTRRRSLNPNGLFIEQTVVFSFHPSVLTKVDRAFKVRCFYMEAAKTVDQEIAVSVLSTGLATNQFVMPVCQYSVHSESPTGPPVRFALVGMPVYHVWECDNTQSGDLFKMRVYNCYVDDGNDSRVQLLDEAGCQVDKFLLRSLEYDQSGMRATQEAHVFKFADRAQLFFQCQIELCVDIEGGCQNTPPQCGEQTTSNSTSGGETATTDETSQSTIASGSAASTTEAASVIDSAPAETTTNSVEPAEAAENASLPTIRKKRFYENELTMPADNIVYQTDVFTDFLEVAGQEDVSLTAVGESGRRSRVLVQLAASRSDINARLGRSDSCRPPREEEPNVNIETN</sequence>
<dbReference type="InterPro" id="IPR057475">
    <property type="entry name" value="CUT_C"/>
</dbReference>
<dbReference type="Gene3D" id="2.60.40.4100">
    <property type="entry name" value="Zona pellucida, ZP-C domain"/>
    <property type="match status" value="1"/>
</dbReference>
<dbReference type="GO" id="GO:0042302">
    <property type="term" value="F:structural constituent of cuticle"/>
    <property type="evidence" value="ECO:0007669"/>
    <property type="project" value="UniProtKB-KW"/>
</dbReference>
<keyword evidence="2" id="KW-0193">Cuticle</keyword>
<dbReference type="AlphaFoldDB" id="A0A914VFU2"/>
<dbReference type="SMART" id="SM00241">
    <property type="entry name" value="ZP"/>
    <property type="match status" value="1"/>
</dbReference>
<feature type="compositionally biased region" description="Polar residues" evidence="8">
    <location>
        <begin position="257"/>
        <end position="278"/>
    </location>
</feature>
<keyword evidence="5" id="KW-0732">Signal</keyword>
<dbReference type="PANTHER" id="PTHR22907">
    <property type="entry name" value="GH04558P"/>
    <property type="match status" value="1"/>
</dbReference>
<dbReference type="GO" id="GO:0005886">
    <property type="term" value="C:plasma membrane"/>
    <property type="evidence" value="ECO:0007669"/>
    <property type="project" value="UniProtKB-SubCell"/>
</dbReference>
<feature type="domain" description="ZP" evidence="9">
    <location>
        <begin position="17"/>
        <end position="259"/>
    </location>
</feature>
<name>A0A914VFU2_9BILA</name>